<dbReference type="EMBL" id="FOMW01000004">
    <property type="protein sequence ID" value="SFD95580.1"/>
    <property type="molecule type" value="Genomic_DNA"/>
</dbReference>
<dbReference type="AlphaFoldDB" id="A0A1I1WR52"/>
<dbReference type="NCBIfam" id="TIGR02453">
    <property type="entry name" value="TIGR02453 family protein"/>
    <property type="match status" value="1"/>
</dbReference>
<name>A0A1I1WR52_9RHOB</name>
<dbReference type="InterPro" id="IPR015996">
    <property type="entry name" value="UCP028451"/>
</dbReference>
<dbReference type="Proteomes" id="UP000198977">
    <property type="component" value="Unassembled WGS sequence"/>
</dbReference>
<dbReference type="PANTHER" id="PTHR36452:SF1">
    <property type="entry name" value="DUF2461 DOMAIN-CONTAINING PROTEIN"/>
    <property type="match status" value="1"/>
</dbReference>
<evidence type="ECO:0000313" key="2">
    <source>
        <dbReference type="Proteomes" id="UP000198977"/>
    </source>
</evidence>
<dbReference type="PANTHER" id="PTHR36452">
    <property type="entry name" value="CHROMOSOME 12, WHOLE GENOME SHOTGUN SEQUENCE"/>
    <property type="match status" value="1"/>
</dbReference>
<dbReference type="STRING" id="74348.SAMN04488523_10420"/>
<dbReference type="InterPro" id="IPR012808">
    <property type="entry name" value="CHP02453"/>
</dbReference>
<dbReference type="PIRSF" id="PIRSF028451">
    <property type="entry name" value="UCP028451"/>
    <property type="match status" value="1"/>
</dbReference>
<dbReference type="RefSeq" id="WP_093922968.1">
    <property type="nucleotide sequence ID" value="NZ_FOMW01000004.1"/>
</dbReference>
<reference evidence="1 2" key="1">
    <citation type="submission" date="2016-10" db="EMBL/GenBank/DDBJ databases">
        <authorList>
            <person name="de Groot N.N."/>
        </authorList>
    </citation>
    <scope>NUCLEOTIDE SEQUENCE [LARGE SCALE GENOMIC DNA]</scope>
    <source>
        <strain evidence="1 2">DSM 11443</strain>
    </source>
</reference>
<accession>A0A1I1WR52</accession>
<evidence type="ECO:0000313" key="1">
    <source>
        <dbReference type="EMBL" id="SFD95580.1"/>
    </source>
</evidence>
<protein>
    <submittedName>
        <fullName evidence="1">TIGR02453 family protein</fullName>
    </submittedName>
</protein>
<keyword evidence="2" id="KW-1185">Reference proteome</keyword>
<sequence length="217" mass="24249">MVESETFEFLTNLSTNNRKTWMDAHREERDDALRNFTGIATSLHDYADRFDPYVADAKIRPKQSYTKFFQEPRDRVGPGLYRTDVDVFANAGDPAEDVGYYLHIEPGNCHAGAGLFQPSKAALARMRARLIDDPQGLNDIVADPEFTEVFPEGIVTRKALSVVPEGFDSGDPAAPYLKMVGLGCRKALPDALLLGDDVIDLLVDIFRSANPLMRYFE</sequence>
<proteinExistence type="predicted"/>
<dbReference type="Pfam" id="PF09365">
    <property type="entry name" value="DUF2461"/>
    <property type="match status" value="1"/>
</dbReference>
<dbReference type="OrthoDB" id="9794241at2"/>
<gene>
    <name evidence="1" type="ORF">SAMN04488523_10420</name>
</gene>
<organism evidence="1 2">
    <name type="scientific">Sulfitobacter brevis</name>
    <dbReference type="NCBI Taxonomy" id="74348"/>
    <lineage>
        <taxon>Bacteria</taxon>
        <taxon>Pseudomonadati</taxon>
        <taxon>Pseudomonadota</taxon>
        <taxon>Alphaproteobacteria</taxon>
        <taxon>Rhodobacterales</taxon>
        <taxon>Roseobacteraceae</taxon>
        <taxon>Sulfitobacter</taxon>
    </lineage>
</organism>